<reference evidence="3 4" key="1">
    <citation type="journal article" date="2012" name="Plant Cell">
        <title>Genome comparison of barley and maize smut fungi reveals targeted loss of RNA silencing components and species-specific presence of transposable elements.</title>
        <authorList>
            <person name="Laurie J.D."/>
            <person name="Ali S."/>
            <person name="Linning R."/>
            <person name="Mannhaupt G."/>
            <person name="Wong P."/>
            <person name="Gueldener U."/>
            <person name="Muensterkoetter M."/>
            <person name="Moore R."/>
            <person name="Kahmann R."/>
            <person name="Bakkeren G."/>
            <person name="Schirawski J."/>
        </authorList>
    </citation>
    <scope>NUCLEOTIDE SEQUENCE [LARGE SCALE GENOMIC DNA]</scope>
    <source>
        <strain evidence="4">Uh4875-4</strain>
    </source>
</reference>
<feature type="compositionally biased region" description="Low complexity" evidence="1">
    <location>
        <begin position="246"/>
        <end position="255"/>
    </location>
</feature>
<proteinExistence type="predicted"/>
<evidence type="ECO:0000256" key="1">
    <source>
        <dbReference type="SAM" id="MobiDB-lite"/>
    </source>
</evidence>
<organism evidence="3 4">
    <name type="scientific">Ustilago hordei</name>
    <name type="common">Barley covered smut fungus</name>
    <dbReference type="NCBI Taxonomy" id="120017"/>
    <lineage>
        <taxon>Eukaryota</taxon>
        <taxon>Fungi</taxon>
        <taxon>Dikarya</taxon>
        <taxon>Basidiomycota</taxon>
        <taxon>Ustilaginomycotina</taxon>
        <taxon>Ustilaginomycetes</taxon>
        <taxon>Ustilaginales</taxon>
        <taxon>Ustilaginaceae</taxon>
        <taxon>Ustilago</taxon>
    </lineage>
</organism>
<dbReference type="Proteomes" id="UP000006174">
    <property type="component" value="Unassembled WGS sequence"/>
</dbReference>
<dbReference type="AlphaFoldDB" id="I2FWM6"/>
<feature type="region of interest" description="Disordered" evidence="1">
    <location>
        <begin position="52"/>
        <end position="71"/>
    </location>
</feature>
<name>I2FWM6_USTHO</name>
<dbReference type="HOGENOM" id="CLU_432926_0_0_1"/>
<feature type="compositionally biased region" description="Polar residues" evidence="1">
    <location>
        <begin position="221"/>
        <end position="239"/>
    </location>
</feature>
<feature type="region of interest" description="Disordered" evidence="1">
    <location>
        <begin position="101"/>
        <end position="123"/>
    </location>
</feature>
<keyword evidence="4" id="KW-1185">Reference proteome</keyword>
<accession>I2FWM6</accession>
<evidence type="ECO:0000256" key="2">
    <source>
        <dbReference type="SAM" id="SignalP"/>
    </source>
</evidence>
<sequence length="632" mass="70348">MKLPLHPASLVLSLFCQKALAPIVPKSALTATAAFLESTEQAPSLADLINRLPQASAPPGPSANPSNLIPPLDRELHQLSVPHQAWYAQASSSTHPVQDILRGEAGPLSSPFNPLPSSNHELRRLPLPHQPGYLHASSSLDYAPETSMFVPVRNPPVQFPVGHGAFQQWRHYHPSIQQGLWPHDTRSRWSAQLWSGSPPFNFAPVQHPPPPITRPLDLPPHQNQPSEQSTPSLSRSNRPSMEEASSKASLPGSSSTGTVKLPQPKQDSKRLSQAASTSRTIQPAALALQDIDPLAASGKHVSFVYQEDPLTAAMVAQMKQDLGFAEPSKARGARNLGVASLQDFIQSMNYFLKGDRLFKELVFFERRFLVTVGGNIGRLSRTLKSQGLYVFELKTDGEQVFMICRGSYTFDPKYWKFVETATSFATKRAFIFHTVASTPTETGIITIQSTDARNFAERRDPMHWLTPHDHQQESSSPSTVSFSNIIYDPDPNLLPNLKFFFENAMGGRTRNAWRPQVVIPEERQTFTAEMRRSLRLRSILRAFQLQGKTYCITFHRTIGIVEPVSKPFVVVWEREQREDRAVLKAVAILPMSKHTYDNLVRQAVLKGHHIELGAGSSSIIHSRNAHVVDVDD</sequence>
<protein>
    <submittedName>
        <fullName evidence="3">Uncharacterized protein</fullName>
    </submittedName>
</protein>
<keyword evidence="2" id="KW-0732">Signal</keyword>
<feature type="chain" id="PRO_5003657967" evidence="2">
    <location>
        <begin position="22"/>
        <end position="632"/>
    </location>
</feature>
<feature type="compositionally biased region" description="Low complexity" evidence="1">
    <location>
        <begin position="107"/>
        <end position="119"/>
    </location>
</feature>
<evidence type="ECO:0000313" key="3">
    <source>
        <dbReference type="EMBL" id="CCF51319.1"/>
    </source>
</evidence>
<evidence type="ECO:0000313" key="4">
    <source>
        <dbReference type="Proteomes" id="UP000006174"/>
    </source>
</evidence>
<dbReference type="EMBL" id="CAGI01000163">
    <property type="protein sequence ID" value="CCF51319.1"/>
    <property type="molecule type" value="Genomic_DNA"/>
</dbReference>
<gene>
    <name evidence="3" type="ORF">UHOR_05259</name>
</gene>
<comment type="caution">
    <text evidence="3">The sequence shown here is derived from an EMBL/GenBank/DDBJ whole genome shotgun (WGS) entry which is preliminary data.</text>
</comment>
<feature type="signal peptide" evidence="2">
    <location>
        <begin position="1"/>
        <end position="21"/>
    </location>
</feature>
<feature type="region of interest" description="Disordered" evidence="1">
    <location>
        <begin position="200"/>
        <end position="277"/>
    </location>
</feature>